<dbReference type="Proteomes" id="UP000519004">
    <property type="component" value="Unassembled WGS sequence"/>
</dbReference>
<organism evidence="2 3">
    <name type="scientific">Rehaibacterium terrae</name>
    <dbReference type="NCBI Taxonomy" id="1341696"/>
    <lineage>
        <taxon>Bacteria</taxon>
        <taxon>Pseudomonadati</taxon>
        <taxon>Pseudomonadota</taxon>
        <taxon>Gammaproteobacteria</taxon>
        <taxon>Lysobacterales</taxon>
        <taxon>Lysobacteraceae</taxon>
        <taxon>Rehaibacterium</taxon>
    </lineage>
</organism>
<gene>
    <name evidence="2" type="ORF">HNQ58_000784</name>
</gene>
<dbReference type="InterPro" id="IPR036513">
    <property type="entry name" value="STAS_dom_sf"/>
</dbReference>
<keyword evidence="3" id="KW-1185">Reference proteome</keyword>
<accession>A0A7W7XYR5</accession>
<protein>
    <submittedName>
        <fullName evidence="2">Phospholipid transport system transporter-binding protein</fullName>
    </submittedName>
</protein>
<dbReference type="EMBL" id="JACHHX010000004">
    <property type="protein sequence ID" value="MBB5014907.1"/>
    <property type="molecule type" value="Genomic_DNA"/>
</dbReference>
<comment type="caution">
    <text evidence="2">The sequence shown here is derived from an EMBL/GenBank/DDBJ whole genome shotgun (WGS) entry which is preliminary data.</text>
</comment>
<evidence type="ECO:0000313" key="2">
    <source>
        <dbReference type="EMBL" id="MBB5014907.1"/>
    </source>
</evidence>
<sequence length="91" mass="10060">MSSETVLRLDGALDRERVADFPLHDAGLRHVETIDLRGIDRIDVAGIALLAELIARIEAVSGRRPRIEGHPAGLDELCRAYRIAPDFSDFP</sequence>
<dbReference type="AlphaFoldDB" id="A0A7W7XYR5"/>
<dbReference type="RefSeq" id="WP_183947480.1">
    <property type="nucleotide sequence ID" value="NZ_JACHHX010000004.1"/>
</dbReference>
<dbReference type="InterPro" id="IPR058548">
    <property type="entry name" value="MlaB-like_STAS"/>
</dbReference>
<dbReference type="Pfam" id="PF13466">
    <property type="entry name" value="STAS_2"/>
    <property type="match status" value="1"/>
</dbReference>
<reference evidence="2 3" key="1">
    <citation type="submission" date="2020-08" db="EMBL/GenBank/DDBJ databases">
        <title>Genomic Encyclopedia of Type Strains, Phase IV (KMG-IV): sequencing the most valuable type-strain genomes for metagenomic binning, comparative biology and taxonomic classification.</title>
        <authorList>
            <person name="Goeker M."/>
        </authorList>
    </citation>
    <scope>NUCLEOTIDE SEQUENCE [LARGE SCALE GENOMIC DNA]</scope>
    <source>
        <strain evidence="2 3">DSM 25897</strain>
    </source>
</reference>
<dbReference type="SUPFAM" id="SSF52091">
    <property type="entry name" value="SpoIIaa-like"/>
    <property type="match status" value="1"/>
</dbReference>
<feature type="domain" description="MlaB-like STAS" evidence="1">
    <location>
        <begin position="7"/>
        <end position="83"/>
    </location>
</feature>
<evidence type="ECO:0000313" key="3">
    <source>
        <dbReference type="Proteomes" id="UP000519004"/>
    </source>
</evidence>
<proteinExistence type="predicted"/>
<evidence type="ECO:0000259" key="1">
    <source>
        <dbReference type="Pfam" id="PF13466"/>
    </source>
</evidence>
<name>A0A7W7XYR5_9GAMM</name>